<name>A0A1H1U3N1_MUCMA</name>
<keyword evidence="3" id="KW-1185">Reference proteome</keyword>
<dbReference type="EMBL" id="LT629740">
    <property type="protein sequence ID" value="SDS66953.1"/>
    <property type="molecule type" value="Genomic_DNA"/>
</dbReference>
<dbReference type="Proteomes" id="UP000199679">
    <property type="component" value="Chromosome I"/>
</dbReference>
<keyword evidence="1" id="KW-0812">Transmembrane</keyword>
<keyword evidence="1" id="KW-1133">Transmembrane helix</keyword>
<evidence type="ECO:0000313" key="2">
    <source>
        <dbReference type="EMBL" id="SDS66953.1"/>
    </source>
</evidence>
<reference evidence="2 3" key="1">
    <citation type="submission" date="2016-10" db="EMBL/GenBank/DDBJ databases">
        <authorList>
            <person name="de Groot N.N."/>
        </authorList>
    </citation>
    <scope>NUCLEOTIDE SEQUENCE [LARGE SCALE GENOMIC DNA]</scope>
    <source>
        <strain evidence="2 3">MP1X4</strain>
    </source>
</reference>
<accession>A0A1H1U3N1</accession>
<evidence type="ECO:0000256" key="1">
    <source>
        <dbReference type="SAM" id="Phobius"/>
    </source>
</evidence>
<feature type="transmembrane region" description="Helical" evidence="1">
    <location>
        <begin position="6"/>
        <end position="25"/>
    </location>
</feature>
<organism evidence="2 3">
    <name type="scientific">Mucilaginibacter mallensis</name>
    <dbReference type="NCBI Taxonomy" id="652787"/>
    <lineage>
        <taxon>Bacteria</taxon>
        <taxon>Pseudomonadati</taxon>
        <taxon>Bacteroidota</taxon>
        <taxon>Sphingobacteriia</taxon>
        <taxon>Sphingobacteriales</taxon>
        <taxon>Sphingobacteriaceae</taxon>
        <taxon>Mucilaginibacter</taxon>
    </lineage>
</organism>
<proteinExistence type="predicted"/>
<dbReference type="AlphaFoldDB" id="A0A1H1U3N1"/>
<dbReference type="STRING" id="652787.SAMN05216490_1581"/>
<sequence length="54" mass="6222">MSKVWFITGTSSGMIFNSNFLFSIYRSMDTDSPKFLSKIKKLLHAILLPCFVLF</sequence>
<evidence type="ECO:0000313" key="3">
    <source>
        <dbReference type="Proteomes" id="UP000199679"/>
    </source>
</evidence>
<protein>
    <submittedName>
        <fullName evidence="2">Uncharacterized protein</fullName>
    </submittedName>
</protein>
<gene>
    <name evidence="2" type="ORF">SAMN05216490_1581</name>
</gene>
<keyword evidence="1" id="KW-0472">Membrane</keyword>